<name>A0A1H0B2Z1_9ACTN</name>
<keyword evidence="4" id="KW-1185">Reference proteome</keyword>
<dbReference type="CDD" id="cd24158">
    <property type="entry name" value="NUDIX_ADPRase_Rv1700"/>
    <property type="match status" value="1"/>
</dbReference>
<dbReference type="PANTHER" id="PTHR11839:SF31">
    <property type="entry name" value="ADP-RIBOSE PYROPHOSPHATASE"/>
    <property type="match status" value="1"/>
</dbReference>
<dbReference type="STRING" id="1137991.SAMN05660642_04756"/>
<evidence type="ECO:0000313" key="4">
    <source>
        <dbReference type="Proteomes" id="UP000198680"/>
    </source>
</evidence>
<dbReference type="Proteomes" id="UP000198680">
    <property type="component" value="Unassembled WGS sequence"/>
</dbReference>
<dbReference type="OrthoDB" id="9806150at2"/>
<dbReference type="EMBL" id="FNHE01000019">
    <property type="protein sequence ID" value="SDN40028.1"/>
    <property type="molecule type" value="Genomic_DNA"/>
</dbReference>
<protein>
    <submittedName>
        <fullName evidence="3">ADP-ribose pyrophosphatase</fullName>
    </submittedName>
</protein>
<dbReference type="InterPro" id="IPR000086">
    <property type="entry name" value="NUDIX_hydrolase_dom"/>
</dbReference>
<gene>
    <name evidence="3" type="ORF">SAMN05660642_04756</name>
</gene>
<evidence type="ECO:0000259" key="2">
    <source>
        <dbReference type="PROSITE" id="PS51462"/>
    </source>
</evidence>
<proteinExistence type="predicted"/>
<evidence type="ECO:0000256" key="1">
    <source>
        <dbReference type="ARBA" id="ARBA00022801"/>
    </source>
</evidence>
<dbReference type="RefSeq" id="WP_091224171.1">
    <property type="nucleotide sequence ID" value="NZ_FNHE01000019.1"/>
</dbReference>
<accession>A0A1H0B2Z1</accession>
<dbReference type="AlphaFoldDB" id="A0A1H0B2Z1"/>
<keyword evidence="1" id="KW-0378">Hydrolase</keyword>
<reference evidence="4" key="1">
    <citation type="submission" date="2016-10" db="EMBL/GenBank/DDBJ databases">
        <authorList>
            <person name="Varghese N."/>
            <person name="Submissions S."/>
        </authorList>
    </citation>
    <scope>NUCLEOTIDE SEQUENCE [LARGE SCALE GENOMIC DNA]</scope>
    <source>
        <strain evidence="4">DSM 45419</strain>
    </source>
</reference>
<dbReference type="SUPFAM" id="SSF55811">
    <property type="entry name" value="Nudix"/>
    <property type="match status" value="1"/>
</dbReference>
<dbReference type="PROSITE" id="PS51462">
    <property type="entry name" value="NUDIX"/>
    <property type="match status" value="1"/>
</dbReference>
<evidence type="ECO:0000313" key="3">
    <source>
        <dbReference type="EMBL" id="SDN40028.1"/>
    </source>
</evidence>
<dbReference type="Pfam" id="PF00293">
    <property type="entry name" value="NUDIX"/>
    <property type="match status" value="1"/>
</dbReference>
<dbReference type="GO" id="GO:0019693">
    <property type="term" value="P:ribose phosphate metabolic process"/>
    <property type="evidence" value="ECO:0007669"/>
    <property type="project" value="TreeGrafter"/>
</dbReference>
<dbReference type="PANTHER" id="PTHR11839">
    <property type="entry name" value="UDP/ADP-SUGAR PYROPHOSPHATASE"/>
    <property type="match status" value="1"/>
</dbReference>
<sequence>MVEPARPGEYEVLATETVHEGRIITLVQETVAMPGGGDSVREIVRHIGAVCVAAVDDEGRVVMVRQYRHPVRGYLWELPAGLRDADGEAPLATAKRELAEEAGLAAERWSLLANNYSTPGFCDEQILIYLAEGLSAVDRPEGFVVEHEELDMTVERVPLDEAVQRVFSGGIRNSSAVIGVLAAAQARATAPRLRPADAT</sequence>
<dbReference type="GO" id="GO:0006753">
    <property type="term" value="P:nucleoside phosphate metabolic process"/>
    <property type="evidence" value="ECO:0007669"/>
    <property type="project" value="TreeGrafter"/>
</dbReference>
<organism evidence="3 4">
    <name type="scientific">Geodermatophilus siccatus</name>
    <dbReference type="NCBI Taxonomy" id="1137991"/>
    <lineage>
        <taxon>Bacteria</taxon>
        <taxon>Bacillati</taxon>
        <taxon>Actinomycetota</taxon>
        <taxon>Actinomycetes</taxon>
        <taxon>Geodermatophilales</taxon>
        <taxon>Geodermatophilaceae</taxon>
        <taxon>Geodermatophilus</taxon>
    </lineage>
</organism>
<dbReference type="Gene3D" id="3.90.79.10">
    <property type="entry name" value="Nucleoside Triphosphate Pyrophosphohydrolase"/>
    <property type="match status" value="1"/>
</dbReference>
<dbReference type="GO" id="GO:0016787">
    <property type="term" value="F:hydrolase activity"/>
    <property type="evidence" value="ECO:0007669"/>
    <property type="project" value="UniProtKB-KW"/>
</dbReference>
<dbReference type="GO" id="GO:0005829">
    <property type="term" value="C:cytosol"/>
    <property type="evidence" value="ECO:0007669"/>
    <property type="project" value="TreeGrafter"/>
</dbReference>
<dbReference type="InterPro" id="IPR015797">
    <property type="entry name" value="NUDIX_hydrolase-like_dom_sf"/>
</dbReference>
<feature type="domain" description="Nudix hydrolase" evidence="2">
    <location>
        <begin position="44"/>
        <end position="179"/>
    </location>
</feature>